<evidence type="ECO:0008006" key="4">
    <source>
        <dbReference type="Google" id="ProtNLM"/>
    </source>
</evidence>
<organism evidence="2 3">
    <name type="scientific">Pseudoalteromonas obscura</name>
    <dbReference type="NCBI Taxonomy" id="3048491"/>
    <lineage>
        <taxon>Bacteria</taxon>
        <taxon>Pseudomonadati</taxon>
        <taxon>Pseudomonadota</taxon>
        <taxon>Gammaproteobacteria</taxon>
        <taxon>Alteromonadales</taxon>
        <taxon>Pseudoalteromonadaceae</taxon>
        <taxon>Pseudoalteromonas</taxon>
    </lineage>
</organism>
<comment type="caution">
    <text evidence="2">The sequence shown here is derived from an EMBL/GenBank/DDBJ whole genome shotgun (WGS) entry which is preliminary data.</text>
</comment>
<name>A0ABT7EFF4_9GAMM</name>
<evidence type="ECO:0000313" key="3">
    <source>
        <dbReference type="Proteomes" id="UP001231915"/>
    </source>
</evidence>
<accession>A0ABT7EFF4</accession>
<feature type="transmembrane region" description="Helical" evidence="1">
    <location>
        <begin position="89"/>
        <end position="109"/>
    </location>
</feature>
<sequence>MSLRHVERPKALEPMVTNRVCPVAKTGVNMEDVLSEIAKGVFRAIGYILADVFYGTVCYWIGWPICKLITAGEYPKDKQAVYFEGESSSGYWCSAIGLITIILVALYLIMQ</sequence>
<feature type="transmembrane region" description="Helical" evidence="1">
    <location>
        <begin position="44"/>
        <end position="62"/>
    </location>
</feature>
<evidence type="ECO:0000256" key="1">
    <source>
        <dbReference type="SAM" id="Phobius"/>
    </source>
</evidence>
<reference evidence="2 3" key="1">
    <citation type="submission" date="2023-05" db="EMBL/GenBank/DDBJ databases">
        <title>Pseudoalteromonas ardens sp. nov., Pseudoalteromonas obscura sp. nov., and Pseudoalteromonas umbrosa sp. nov., isolated from the coral Montipora capitata.</title>
        <authorList>
            <person name="Thomas E.M."/>
            <person name="Smith E.M."/>
            <person name="Papke E."/>
            <person name="Shlafstein M.D."/>
            <person name="Oline D.K."/>
            <person name="Videau P."/>
            <person name="Saw J.H."/>
            <person name="Strangman W.K."/>
            <person name="Ushijima B."/>
        </authorList>
    </citation>
    <scope>NUCLEOTIDE SEQUENCE [LARGE SCALE GENOMIC DNA]</scope>
    <source>
        <strain evidence="2 3">P94</strain>
    </source>
</reference>
<keyword evidence="1" id="KW-0812">Transmembrane</keyword>
<proteinExistence type="predicted"/>
<keyword evidence="1" id="KW-0472">Membrane</keyword>
<dbReference type="Proteomes" id="UP001231915">
    <property type="component" value="Unassembled WGS sequence"/>
</dbReference>
<evidence type="ECO:0000313" key="2">
    <source>
        <dbReference type="EMBL" id="MDK2594007.1"/>
    </source>
</evidence>
<dbReference type="RefSeq" id="WP_284136267.1">
    <property type="nucleotide sequence ID" value="NZ_JASJUT010000001.1"/>
</dbReference>
<dbReference type="EMBL" id="JASJUT010000001">
    <property type="protein sequence ID" value="MDK2594007.1"/>
    <property type="molecule type" value="Genomic_DNA"/>
</dbReference>
<gene>
    <name evidence="2" type="ORF">QNM18_02855</name>
</gene>
<keyword evidence="1" id="KW-1133">Transmembrane helix</keyword>
<keyword evidence="3" id="KW-1185">Reference proteome</keyword>
<protein>
    <recommendedName>
        <fullName evidence="4">TMhelix containing protein</fullName>
    </recommendedName>
</protein>